<evidence type="ECO:0000313" key="4">
    <source>
        <dbReference type="RefSeq" id="XP_025410276.1"/>
    </source>
</evidence>
<evidence type="ECO:0000256" key="1">
    <source>
        <dbReference type="SAM" id="MobiDB-lite"/>
    </source>
</evidence>
<proteinExistence type="predicted"/>
<evidence type="ECO:0000313" key="3">
    <source>
        <dbReference type="Proteomes" id="UP000694846"/>
    </source>
</evidence>
<dbReference type="EMBL" id="GGMS01000827">
    <property type="protein sequence ID" value="MBY70030.1"/>
    <property type="molecule type" value="Transcribed_RNA"/>
</dbReference>
<organism evidence="2">
    <name type="scientific">Sipha flava</name>
    <name type="common">yellow sugarcane aphid</name>
    <dbReference type="NCBI Taxonomy" id="143950"/>
    <lineage>
        <taxon>Eukaryota</taxon>
        <taxon>Metazoa</taxon>
        <taxon>Ecdysozoa</taxon>
        <taxon>Arthropoda</taxon>
        <taxon>Hexapoda</taxon>
        <taxon>Insecta</taxon>
        <taxon>Pterygota</taxon>
        <taxon>Neoptera</taxon>
        <taxon>Paraneoptera</taxon>
        <taxon>Hemiptera</taxon>
        <taxon>Sternorrhyncha</taxon>
        <taxon>Aphidomorpha</taxon>
        <taxon>Aphidoidea</taxon>
        <taxon>Aphididae</taxon>
        <taxon>Sipha</taxon>
    </lineage>
</organism>
<feature type="region of interest" description="Disordered" evidence="1">
    <location>
        <begin position="56"/>
        <end position="95"/>
    </location>
</feature>
<dbReference type="OrthoDB" id="5876800at2759"/>
<dbReference type="Proteomes" id="UP000694846">
    <property type="component" value="Unplaced"/>
</dbReference>
<evidence type="ECO:0000313" key="2">
    <source>
        <dbReference type="EMBL" id="MBY70030.1"/>
    </source>
</evidence>
<dbReference type="RefSeq" id="XP_025410277.1">
    <property type="nucleotide sequence ID" value="XM_025554492.1"/>
</dbReference>
<dbReference type="RefSeq" id="XP_025410276.1">
    <property type="nucleotide sequence ID" value="XM_025554491.1"/>
</dbReference>
<feature type="compositionally biased region" description="Polar residues" evidence="1">
    <location>
        <begin position="124"/>
        <end position="135"/>
    </location>
</feature>
<sequence>MELDKMLENSSLKMYSSEVASQDKMIIRIKRQEHDIDVESKDSSVDQEDIVTYTCEFVQKDDDDDEDVDDDEDDDDEDDEDEDDDDYDETLSELSDICDDESVRQDENFIYPAITNSDDEDTTDVTWQPPNTILSPTERLSRKNTKCLYSKVGKSVTRKKKCNNKKTCEEPAAKRLKKERLPKIKKVLEDIYISKPDTNLDQPVETTSNELMTKKIGDSLIPKVYKPRKGMATPKQRLGRIIKIHKLMK</sequence>
<reference evidence="4 5" key="2">
    <citation type="submission" date="2025-04" db="UniProtKB">
        <authorList>
            <consortium name="RefSeq"/>
        </authorList>
    </citation>
    <scope>IDENTIFICATION</scope>
    <source>
        <tissue evidence="4 5">Whole body</tissue>
    </source>
</reference>
<accession>A0A2S2PXD8</accession>
<name>A0A2S2PXD8_9HEMI</name>
<protein>
    <submittedName>
        <fullName evidence="4 5">Eisosome protein SEG2-like isoform X1</fullName>
    </submittedName>
</protein>
<evidence type="ECO:0000313" key="5">
    <source>
        <dbReference type="RefSeq" id="XP_025410277.1"/>
    </source>
</evidence>
<feature type="region of interest" description="Disordered" evidence="1">
    <location>
        <begin position="114"/>
        <end position="136"/>
    </location>
</feature>
<dbReference type="GeneID" id="112683443"/>
<gene>
    <name evidence="4 5" type="primary">LOC112683443</name>
    <name evidence="2" type="ORF">g.132838</name>
</gene>
<keyword evidence="3" id="KW-1185">Reference proteome</keyword>
<reference evidence="2" key="1">
    <citation type="submission" date="2018-04" db="EMBL/GenBank/DDBJ databases">
        <title>Transcriptome assembly of Sipha flava.</title>
        <authorList>
            <person name="Scully E.D."/>
            <person name="Geib S.M."/>
            <person name="Palmer N.A."/>
            <person name="Koch K."/>
            <person name="Bradshaw J."/>
            <person name="Heng-Moss T."/>
            <person name="Sarath G."/>
        </authorList>
    </citation>
    <scope>NUCLEOTIDE SEQUENCE</scope>
</reference>
<feature type="compositionally biased region" description="Acidic residues" evidence="1">
    <location>
        <begin position="61"/>
        <end position="95"/>
    </location>
</feature>
<dbReference type="AlphaFoldDB" id="A0A2S2PXD8"/>